<reference evidence="2" key="1">
    <citation type="submission" date="2016-11" db="EMBL/GenBank/DDBJ databases">
        <authorList>
            <person name="Varghese N."/>
            <person name="Submissions S."/>
        </authorList>
    </citation>
    <scope>NUCLEOTIDE SEQUENCE [LARGE SCALE GENOMIC DNA]</scope>
    <source>
        <strain evidence="2">DSM 17963</strain>
    </source>
</reference>
<dbReference type="AlphaFoldDB" id="A0A1M5J8T1"/>
<dbReference type="EMBL" id="FQWC01000002">
    <property type="protein sequence ID" value="SHG36755.1"/>
    <property type="molecule type" value="Genomic_DNA"/>
</dbReference>
<name>A0A1M5J8T1_9FLAO</name>
<dbReference type="Proteomes" id="UP000184071">
    <property type="component" value="Unassembled WGS sequence"/>
</dbReference>
<proteinExistence type="predicted"/>
<evidence type="ECO:0000313" key="1">
    <source>
        <dbReference type="EMBL" id="SHG36755.1"/>
    </source>
</evidence>
<dbReference type="RefSeq" id="WP_073411748.1">
    <property type="nucleotide sequence ID" value="NZ_FQWC01000002.1"/>
</dbReference>
<gene>
    <name evidence="1" type="ORF">SAMN05443663_102638</name>
</gene>
<protein>
    <submittedName>
        <fullName evidence="1">Uncharacterized protein</fullName>
    </submittedName>
</protein>
<sequence>MKGFIFVLDEENVPHFINVNSIVTINGTNKGRNAELHLSNCSMFTAKKTVEEVAKLIEASLED</sequence>
<keyword evidence="2" id="KW-1185">Reference proteome</keyword>
<accession>A0A1M5J8T1</accession>
<organism evidence="1 2">
    <name type="scientific">Flavobacterium defluvii</name>
    <dbReference type="NCBI Taxonomy" id="370979"/>
    <lineage>
        <taxon>Bacteria</taxon>
        <taxon>Pseudomonadati</taxon>
        <taxon>Bacteroidota</taxon>
        <taxon>Flavobacteriia</taxon>
        <taxon>Flavobacteriales</taxon>
        <taxon>Flavobacteriaceae</taxon>
        <taxon>Flavobacterium</taxon>
    </lineage>
</organism>
<evidence type="ECO:0000313" key="2">
    <source>
        <dbReference type="Proteomes" id="UP000184071"/>
    </source>
</evidence>